<dbReference type="Pfam" id="PF03713">
    <property type="entry name" value="DUF305"/>
    <property type="match status" value="1"/>
</dbReference>
<evidence type="ECO:0000313" key="2">
    <source>
        <dbReference type="EMBL" id="BCJ40013.1"/>
    </source>
</evidence>
<dbReference type="Gene3D" id="1.20.1260.10">
    <property type="match status" value="1"/>
</dbReference>
<dbReference type="InterPro" id="IPR005183">
    <property type="entry name" value="DUF305_CopM-like"/>
</dbReference>
<protein>
    <submittedName>
        <fullName evidence="2">DUF305 domain-containing protein</fullName>
    </submittedName>
</protein>
<organism evidence="2 3">
    <name type="scientific">Actinoplanes ianthinogenes</name>
    <dbReference type="NCBI Taxonomy" id="122358"/>
    <lineage>
        <taxon>Bacteria</taxon>
        <taxon>Bacillati</taxon>
        <taxon>Actinomycetota</taxon>
        <taxon>Actinomycetes</taxon>
        <taxon>Micromonosporales</taxon>
        <taxon>Micromonosporaceae</taxon>
        <taxon>Actinoplanes</taxon>
    </lineage>
</organism>
<sequence length="196" mass="20298">MTYPVPELQAPPVKPNPRLLAAALLLGVAACGSPAAAPAPAPPSAPPPAVFGGTDLAWIEINIAMDEELLPLLALTPANGASPSLKDLSAQVKAFTDEELATLRQLGEEAGIPAENQHKGMPMPGMVTPSLLASATGARGAGFDTMLTKALREHLEQGHKLATSEQTAGAESRTKALATSILKTRADALRKLQKDF</sequence>
<gene>
    <name evidence="2" type="ORF">Aiant_06700</name>
</gene>
<dbReference type="EMBL" id="AP023356">
    <property type="protein sequence ID" value="BCJ40013.1"/>
    <property type="molecule type" value="Genomic_DNA"/>
</dbReference>
<feature type="domain" description="DUF305" evidence="1">
    <location>
        <begin position="74"/>
        <end position="193"/>
    </location>
</feature>
<dbReference type="Proteomes" id="UP000676967">
    <property type="component" value="Chromosome"/>
</dbReference>
<dbReference type="InterPro" id="IPR012347">
    <property type="entry name" value="Ferritin-like"/>
</dbReference>
<evidence type="ECO:0000259" key="1">
    <source>
        <dbReference type="Pfam" id="PF03713"/>
    </source>
</evidence>
<proteinExistence type="predicted"/>
<accession>A0ABM7LLI6</accession>
<name>A0ABM7LLI6_9ACTN</name>
<keyword evidence="3" id="KW-1185">Reference proteome</keyword>
<reference evidence="2 3" key="1">
    <citation type="submission" date="2020-08" db="EMBL/GenBank/DDBJ databases">
        <title>Whole genome shotgun sequence of Actinoplanes ianthinogenes NBRC 13996.</title>
        <authorList>
            <person name="Komaki H."/>
            <person name="Tamura T."/>
        </authorList>
    </citation>
    <scope>NUCLEOTIDE SEQUENCE [LARGE SCALE GENOMIC DNA]</scope>
    <source>
        <strain evidence="2 3">NBRC 13996</strain>
    </source>
</reference>
<evidence type="ECO:0000313" key="3">
    <source>
        <dbReference type="Proteomes" id="UP000676967"/>
    </source>
</evidence>